<feature type="signal peptide" evidence="1">
    <location>
        <begin position="1"/>
        <end position="28"/>
    </location>
</feature>
<reference evidence="3" key="1">
    <citation type="submission" date="2016-04" db="EMBL/GenBank/DDBJ databases">
        <authorList>
            <person name="Chen L."/>
            <person name="Zhuang W."/>
            <person name="Wang G."/>
        </authorList>
    </citation>
    <scope>NUCLEOTIDE SEQUENCE [LARGE SCALE GENOMIC DNA]</scope>
    <source>
        <strain evidence="3">208</strain>
    </source>
</reference>
<evidence type="ECO:0000256" key="1">
    <source>
        <dbReference type="SAM" id="SignalP"/>
    </source>
</evidence>
<dbReference type="AlphaFoldDB" id="A0A1V9GAE4"/>
<dbReference type="Proteomes" id="UP000192276">
    <property type="component" value="Unassembled WGS sequence"/>
</dbReference>
<proteinExistence type="predicted"/>
<evidence type="ECO:0000313" key="3">
    <source>
        <dbReference type="Proteomes" id="UP000192276"/>
    </source>
</evidence>
<comment type="caution">
    <text evidence="2">The sequence shown here is derived from an EMBL/GenBank/DDBJ whole genome shotgun (WGS) entry which is preliminary data.</text>
</comment>
<sequence>MKLFNILKNRKGLVMLAAFMGTGMLANAQLKVGDNPTNIQKSSILELESTRQGLLLPRLTDTAAINSLTPPDGMIIFLTTDKSLRIRSQGAWKKLASMADATANWSLTGNSGTDSATSFIGTTDGKPFTIKTDDSARMIISSNGNVGIGTTTPSATLNVNGTVKLENLAAGSTEVDVLVLNADGSVYKRTMSSAAFTNAIKAINGIQKQTLSITAEASTTEDSVKVENRTADSTIAVYLPVQDGASANKPYGFLTLDDWAKIQSGIQTITIGAVATSSDVKGASIVTDSTSRQIILHPADATNPGIVTAGAQEFGGSKTFRDSVTVDGTLSINTVNDNNSADSVLVLSNGVVAKRKVSDAAFGNAIRVINDNRDTAQTFTFRNTGADLTVSGNNADSLFFNVPDAGTAARGVVTTATQTFGGNKTFQDSVAASKAILAGSTGNANSTVQIAGSLSMAIKSVTGDYTVTAADNTVLANTSSAAIVITLPAPTSIAGRIYTIKKVGNGGLDNDLTISPASGTIDGGNSYKIYNDWTYVTLQTDGTDWYIIKK</sequence>
<protein>
    <submittedName>
        <fullName evidence="2">Uncharacterized protein</fullName>
    </submittedName>
</protein>
<keyword evidence="1" id="KW-0732">Signal</keyword>
<dbReference type="RefSeq" id="WP_081161777.1">
    <property type="nucleotide sequence ID" value="NZ_LWBP01000026.1"/>
</dbReference>
<evidence type="ECO:0000313" key="2">
    <source>
        <dbReference type="EMBL" id="OQP67537.1"/>
    </source>
</evidence>
<dbReference type="EMBL" id="LWBP01000026">
    <property type="protein sequence ID" value="OQP67537.1"/>
    <property type="molecule type" value="Genomic_DNA"/>
</dbReference>
<name>A0A1V9GAE4_9BACT</name>
<feature type="chain" id="PRO_5013365850" evidence="1">
    <location>
        <begin position="29"/>
        <end position="550"/>
    </location>
</feature>
<accession>A0A1V9GAE4</accession>
<organism evidence="2 3">
    <name type="scientific">Niastella populi</name>
    <dbReference type="NCBI Taxonomy" id="550983"/>
    <lineage>
        <taxon>Bacteria</taxon>
        <taxon>Pseudomonadati</taxon>
        <taxon>Bacteroidota</taxon>
        <taxon>Chitinophagia</taxon>
        <taxon>Chitinophagales</taxon>
        <taxon>Chitinophagaceae</taxon>
        <taxon>Niastella</taxon>
    </lineage>
</organism>
<keyword evidence="3" id="KW-1185">Reference proteome</keyword>
<dbReference type="OrthoDB" id="657052at2"/>
<dbReference type="STRING" id="550983.A4R26_33210"/>
<gene>
    <name evidence="2" type="ORF">A4R26_33210</name>
</gene>